<dbReference type="AlphaFoldDB" id="A0A849C8L7"/>
<dbReference type="RefSeq" id="WP_067516734.1">
    <property type="nucleotide sequence ID" value="NZ_JABELX010000012.1"/>
</dbReference>
<organism evidence="1 2">
    <name type="scientific">Nocardia uniformis</name>
    <dbReference type="NCBI Taxonomy" id="53432"/>
    <lineage>
        <taxon>Bacteria</taxon>
        <taxon>Bacillati</taxon>
        <taxon>Actinomycetota</taxon>
        <taxon>Actinomycetes</taxon>
        <taxon>Mycobacteriales</taxon>
        <taxon>Nocardiaceae</taxon>
        <taxon>Nocardia</taxon>
    </lineage>
</organism>
<name>A0A849C8L7_9NOCA</name>
<proteinExistence type="predicted"/>
<protein>
    <submittedName>
        <fullName evidence="1">Uncharacterized protein</fullName>
    </submittedName>
</protein>
<dbReference type="EMBL" id="JABELX010000012">
    <property type="protein sequence ID" value="NNH74078.1"/>
    <property type="molecule type" value="Genomic_DNA"/>
</dbReference>
<reference evidence="1 2" key="1">
    <citation type="submission" date="2020-05" db="EMBL/GenBank/DDBJ databases">
        <title>MicrobeNet Type strains.</title>
        <authorList>
            <person name="Nicholson A.C."/>
        </authorList>
    </citation>
    <scope>NUCLEOTIDE SEQUENCE [LARGE SCALE GENOMIC DNA]</scope>
    <source>
        <strain evidence="1 2">JCM 3224</strain>
    </source>
</reference>
<keyword evidence="2" id="KW-1185">Reference proteome</keyword>
<evidence type="ECO:0000313" key="1">
    <source>
        <dbReference type="EMBL" id="NNH74078.1"/>
    </source>
</evidence>
<dbReference type="InterPro" id="IPR046030">
    <property type="entry name" value="DUF5988"/>
</dbReference>
<evidence type="ECO:0000313" key="2">
    <source>
        <dbReference type="Proteomes" id="UP000586827"/>
    </source>
</evidence>
<comment type="caution">
    <text evidence="1">The sequence shown here is derived from an EMBL/GenBank/DDBJ whole genome shotgun (WGS) entry which is preliminary data.</text>
</comment>
<dbReference type="Proteomes" id="UP000586827">
    <property type="component" value="Unassembled WGS sequence"/>
</dbReference>
<dbReference type="Pfam" id="PF19450">
    <property type="entry name" value="DUF5988"/>
    <property type="match status" value="1"/>
</dbReference>
<sequence>MTSSPKAVLEGGPDGLKTRIVPITPPGIELRVAFDDGYERFKVTTRWQDTPEGNLPVYEWVAHIPAG</sequence>
<accession>A0A849C8L7</accession>
<gene>
    <name evidence="1" type="ORF">HLB23_30205</name>
</gene>